<keyword evidence="3" id="KW-1185">Reference proteome</keyword>
<comment type="caution">
    <text evidence="2">The sequence shown here is derived from an EMBL/GenBank/DDBJ whole genome shotgun (WGS) entry which is preliminary data.</text>
</comment>
<sequence>MPNTSVSEAGVRFPRQEAVLLTSEAGIHDPNPGSKDHSTRHPRLPLTLFTKATFAKSEWSIPEGASVSSECVRPWRGRCSPIDDSSPNLVRMVRMRVAIDPVVFTYISV</sequence>
<dbReference type="EMBL" id="VWRR01000001">
    <property type="protein sequence ID" value="KAF6005505.1"/>
    <property type="molecule type" value="Genomic_DNA"/>
</dbReference>
<organism evidence="2 3">
    <name type="scientific">Cyanidiococcus yangmingshanensis</name>
    <dbReference type="NCBI Taxonomy" id="2690220"/>
    <lineage>
        <taxon>Eukaryota</taxon>
        <taxon>Rhodophyta</taxon>
        <taxon>Bangiophyceae</taxon>
        <taxon>Cyanidiales</taxon>
        <taxon>Cyanidiaceae</taxon>
        <taxon>Cyanidiococcus</taxon>
    </lineage>
</organism>
<dbReference type="AlphaFoldDB" id="A0A7J7IQV5"/>
<evidence type="ECO:0000313" key="3">
    <source>
        <dbReference type="Proteomes" id="UP000530660"/>
    </source>
</evidence>
<gene>
    <name evidence="2" type="ORF">F1559_005109</name>
</gene>
<name>A0A7J7IQV5_9RHOD</name>
<reference evidence="2 3" key="1">
    <citation type="journal article" date="2020" name="J. Phycol.">
        <title>Comparative genome analysis reveals Cyanidiococcus gen. nov., a new extremophilic red algal genus sister to Cyanidioschyzon (Cyanidioschyzonaceae, Rhodophyta).</title>
        <authorList>
            <person name="Liu S.-L."/>
            <person name="Chiang Y.-R."/>
            <person name="Yoon H.S."/>
            <person name="Fu H.-Y."/>
        </authorList>
    </citation>
    <scope>NUCLEOTIDE SEQUENCE [LARGE SCALE GENOMIC DNA]</scope>
    <source>
        <strain evidence="2 3">THAL066</strain>
    </source>
</reference>
<evidence type="ECO:0000313" key="2">
    <source>
        <dbReference type="EMBL" id="KAF6005505.1"/>
    </source>
</evidence>
<accession>A0A7J7IQV5</accession>
<protein>
    <submittedName>
        <fullName evidence="2">Uncharacterized protein</fullName>
    </submittedName>
</protein>
<proteinExistence type="predicted"/>
<dbReference type="Proteomes" id="UP000530660">
    <property type="component" value="Unassembled WGS sequence"/>
</dbReference>
<feature type="region of interest" description="Disordered" evidence="1">
    <location>
        <begin position="22"/>
        <end position="42"/>
    </location>
</feature>
<evidence type="ECO:0000256" key="1">
    <source>
        <dbReference type="SAM" id="MobiDB-lite"/>
    </source>
</evidence>